<accession>A0A9W4X9U7</accession>
<feature type="non-terminal residue" evidence="1">
    <location>
        <position position="57"/>
    </location>
</feature>
<gene>
    <name evidence="1" type="ORF">FWILDA_LOCUS17677</name>
</gene>
<comment type="caution">
    <text evidence="1">The sequence shown here is derived from an EMBL/GenBank/DDBJ whole genome shotgun (WGS) entry which is preliminary data.</text>
</comment>
<feature type="non-terminal residue" evidence="1">
    <location>
        <position position="1"/>
    </location>
</feature>
<dbReference type="Proteomes" id="UP001153678">
    <property type="component" value="Unassembled WGS sequence"/>
</dbReference>
<dbReference type="EMBL" id="CAMKVN010014612">
    <property type="protein sequence ID" value="CAI2196632.1"/>
    <property type="molecule type" value="Genomic_DNA"/>
</dbReference>
<proteinExistence type="predicted"/>
<keyword evidence="2" id="KW-1185">Reference proteome</keyword>
<dbReference type="AlphaFoldDB" id="A0A9W4X9U7"/>
<name>A0A9W4X9U7_9GLOM</name>
<sequence length="57" mass="6470">YDSSYQNITSLCYDPKKVKSKPSSKAKNAIEKDEKIKLQKGIVVKYLLKLGELEGDH</sequence>
<reference evidence="1" key="1">
    <citation type="submission" date="2022-08" db="EMBL/GenBank/DDBJ databases">
        <authorList>
            <person name="Kallberg Y."/>
            <person name="Tangrot J."/>
            <person name="Rosling A."/>
        </authorList>
    </citation>
    <scope>NUCLEOTIDE SEQUENCE</scope>
    <source>
        <strain evidence="1">Wild A</strain>
    </source>
</reference>
<evidence type="ECO:0000313" key="2">
    <source>
        <dbReference type="Proteomes" id="UP001153678"/>
    </source>
</evidence>
<organism evidence="1 2">
    <name type="scientific">Funneliformis geosporum</name>
    <dbReference type="NCBI Taxonomy" id="1117311"/>
    <lineage>
        <taxon>Eukaryota</taxon>
        <taxon>Fungi</taxon>
        <taxon>Fungi incertae sedis</taxon>
        <taxon>Mucoromycota</taxon>
        <taxon>Glomeromycotina</taxon>
        <taxon>Glomeromycetes</taxon>
        <taxon>Glomerales</taxon>
        <taxon>Glomeraceae</taxon>
        <taxon>Funneliformis</taxon>
    </lineage>
</organism>
<protein>
    <submittedName>
        <fullName evidence="1">9000_t:CDS:1</fullName>
    </submittedName>
</protein>
<evidence type="ECO:0000313" key="1">
    <source>
        <dbReference type="EMBL" id="CAI2196632.1"/>
    </source>
</evidence>